<keyword evidence="4" id="KW-1185">Reference proteome</keyword>
<dbReference type="PROSITE" id="PS51782">
    <property type="entry name" value="LYSM"/>
    <property type="match status" value="3"/>
</dbReference>
<dbReference type="SMART" id="SM00257">
    <property type="entry name" value="LysM"/>
    <property type="match status" value="3"/>
</dbReference>
<dbReference type="InterPro" id="IPR036779">
    <property type="entry name" value="LysM_dom_sf"/>
</dbReference>
<feature type="domain" description="LysM" evidence="2">
    <location>
        <begin position="59"/>
        <end position="102"/>
    </location>
</feature>
<comment type="caution">
    <text evidence="3">The sequence shown here is derived from an EMBL/GenBank/DDBJ whole genome shotgun (WGS) entry which is preliminary data.</text>
</comment>
<dbReference type="PANTHER" id="PTHR33734:SF22">
    <property type="entry name" value="MEMBRANE-BOUND LYTIC MUREIN TRANSGLYCOSYLASE D"/>
    <property type="match status" value="1"/>
</dbReference>
<dbReference type="SUPFAM" id="SSF54106">
    <property type="entry name" value="LysM domain"/>
    <property type="match status" value="3"/>
</dbReference>
<dbReference type="InterPro" id="IPR018392">
    <property type="entry name" value="LysM"/>
</dbReference>
<reference evidence="3" key="1">
    <citation type="submission" date="2024-05" db="EMBL/GenBank/DDBJ databases">
        <title>Alkalihalobacillus sp. strain MEB203 novel alkaliphilic bacterium from Lonar Lake, India.</title>
        <authorList>
            <person name="Joshi A."/>
            <person name="Thite S."/>
            <person name="Mengade P."/>
        </authorList>
    </citation>
    <scope>NUCLEOTIDE SEQUENCE</scope>
    <source>
        <strain evidence="3">MEB 203</strain>
    </source>
</reference>
<dbReference type="CDD" id="cd00118">
    <property type="entry name" value="LysM"/>
    <property type="match status" value="3"/>
</dbReference>
<accession>A0ABT5VKW6</accession>
<sequence length="310" mass="34726">MSDYKMITKTRKQRILDERKKACKIRRGKVVRYALAGALVTSALINLNSATGKALACSAEYQVKYGDTLYSLAKKHRVSVHDIMSANDLTTDFLRAGQLLYLPTNSSHNNTDIPPQIESSNHDVSIDNIKYRVKQGDSLFSIAKRYQITIEEIKSTNHLTSDLIRVDQLLVIPKTSTNTSESNHKNDTERNHSQKSHTTAIYTAVAGDTLWGIAQRFNTSIEAIKRDNKLKSDIILIDQKLIIKKNDIKKNAATVVGIVDNISIEVLIGGEHKVLQIPYGTAKKFDKLVGKKVNLVYINTNRPHLVSIED</sequence>
<evidence type="ECO:0000259" key="2">
    <source>
        <dbReference type="PROSITE" id="PS51782"/>
    </source>
</evidence>
<gene>
    <name evidence="3" type="ORF">N7Z68_16180</name>
</gene>
<organism evidence="3 4">
    <name type="scientific">Alkalihalobacterium chitinilyticum</name>
    <dbReference type="NCBI Taxonomy" id="2980103"/>
    <lineage>
        <taxon>Bacteria</taxon>
        <taxon>Bacillati</taxon>
        <taxon>Bacillota</taxon>
        <taxon>Bacilli</taxon>
        <taxon>Bacillales</taxon>
        <taxon>Bacillaceae</taxon>
        <taxon>Alkalihalobacterium</taxon>
    </lineage>
</organism>
<feature type="domain" description="LysM" evidence="2">
    <location>
        <begin position="200"/>
        <end position="243"/>
    </location>
</feature>
<evidence type="ECO:0000313" key="3">
    <source>
        <dbReference type="EMBL" id="MDE5414899.1"/>
    </source>
</evidence>
<dbReference type="Pfam" id="PF01476">
    <property type="entry name" value="LysM"/>
    <property type="match status" value="3"/>
</dbReference>
<dbReference type="RefSeq" id="WP_275119509.1">
    <property type="nucleotide sequence ID" value="NZ_JAOTPO010000012.1"/>
</dbReference>
<name>A0ABT5VKW6_9BACI</name>
<feature type="domain" description="LysM" evidence="2">
    <location>
        <begin position="129"/>
        <end position="172"/>
    </location>
</feature>
<dbReference type="EMBL" id="JAOTPO010000012">
    <property type="protein sequence ID" value="MDE5414899.1"/>
    <property type="molecule type" value="Genomic_DNA"/>
</dbReference>
<evidence type="ECO:0000256" key="1">
    <source>
        <dbReference type="SAM" id="MobiDB-lite"/>
    </source>
</evidence>
<feature type="compositionally biased region" description="Basic and acidic residues" evidence="1">
    <location>
        <begin position="182"/>
        <end position="192"/>
    </location>
</feature>
<dbReference type="Gene3D" id="3.10.350.10">
    <property type="entry name" value="LysM domain"/>
    <property type="match status" value="3"/>
</dbReference>
<feature type="region of interest" description="Disordered" evidence="1">
    <location>
        <begin position="175"/>
        <end position="197"/>
    </location>
</feature>
<evidence type="ECO:0000313" key="4">
    <source>
        <dbReference type="Proteomes" id="UP001148125"/>
    </source>
</evidence>
<dbReference type="PANTHER" id="PTHR33734">
    <property type="entry name" value="LYSM DOMAIN-CONTAINING GPI-ANCHORED PROTEIN 2"/>
    <property type="match status" value="1"/>
</dbReference>
<protein>
    <submittedName>
        <fullName evidence="3">LysM peptidoglycan-binding domain-containing protein</fullName>
    </submittedName>
</protein>
<dbReference type="Proteomes" id="UP001148125">
    <property type="component" value="Unassembled WGS sequence"/>
</dbReference>
<proteinExistence type="predicted"/>